<sequence length="1203" mass="134471">MSEKLQLKADLTLEKAVEMVRHSEQIKGQVNQQAKADTGDATFLSEVTHSCTCDCRDAAALSEVRHNVRAAPSQQHRGRERARGGGGPQAPGQRDGSAAESKCFRCGRDHRSNTLCAARQAKCRNCHKIGHFAAVCRSARVNEITRRERLDENYNEGHFLGEIKTIHLHVTDSNKPWTVKLNICGTSVSFKIDTGADASVISEDTYHRLNSSPQLSSAHTVFDSPGGRLNCLGLFTATTKYKGQSFRFNIHVMETTNGSNLLGRDVAVAMGLVRKMEEVRSTFGTDLGLLKIKPVKIHLQDDAVPYSVSTARRVSAPLLSKVEIELDRMLKCNVIEEITEPTEWCAPIVPVPKKNGEVRICVDLKRLNMAVKRERFVLPTIDDILPRLAESRVFSLLDAASGFWQIPLERGTAKLTTFITPVGRFFFKRLPFGISSAPEIFQREMSVLFRGQEGVEVYMDDILVHGRDDKEHEERLQNALRILKSAGLKLNNEKCFLRQRQLSYLGYQIGGDGIQPDPSKVAAITELQPPTDVPGLRRFLGMVHYLGRFLPNLSDVIKPLNDLLRSETVWTWDTAQDNAFNKVKQLISTTPSLAFYDVTKPTVVSADASSYGLGGVLLQRHSDGLKPIAFCSRSLTEAEMRYAQIEKECLAAVWSCERFSTYLYGLDNFTVHTDHKPLVPLINNKDLDRVPLRCQRLLMRMMKFNPIAEYVPGKTLTVADMLSRQPLPVITSEVSELTYDVSVFEDAAHMAWPMSPSKLERIKQETSVDYDLQVVKRLILEGWPKYVGSVPAQAKAYHHCSNSLSTSKGLVLYGDRIVIPHSMRKEILHRLHDGHQGITKCKERARLSVWWPGQGKDIQELVTKCLECMRVRPTQQKEPLITTPLPQRPWQSIGADICEYEKEHYLVVVDFYSRYLELAHLPDMKSETICSRLKNMFARWGCPDELTTDNATQFTSKEFEGFSVAYDFRHITSSPHYPQANGGAERAVQTAKRILRQDNPFLALMAYRATPVQATGASPAQLMMGRQIKTTVPTIGKVLLPKWPNFAKVRAADAKAKRSYGHAYNRRHGARALPPLTPGQDVAVKLDGDSGWTSAATVQQPHPAPRSYLIQTEHGTLRRNRRHLRPIFLPGVADQPPPPSSTPQPTPLGSPVRGAASPNEESVSPAQGTVPADLSDSPPGSARMSSTGRVIWTPRRLKDFVCY</sequence>
<dbReference type="Gene3D" id="4.10.60.10">
    <property type="entry name" value="Zinc finger, CCHC-type"/>
    <property type="match status" value="1"/>
</dbReference>
<dbReference type="Gene3D" id="2.40.70.10">
    <property type="entry name" value="Acid Proteases"/>
    <property type="match status" value="1"/>
</dbReference>
<dbReference type="InterPro" id="IPR041577">
    <property type="entry name" value="RT_RNaseH_2"/>
</dbReference>
<protein>
    <recommendedName>
        <fullName evidence="4">Gypsy retrotransposon integrase-like protein 1</fullName>
        <ecNumber evidence="2">3.1.26.4</ecNumber>
    </recommendedName>
</protein>
<dbReference type="InterPro" id="IPR000477">
    <property type="entry name" value="RT_dom"/>
</dbReference>
<dbReference type="InterPro" id="IPR001878">
    <property type="entry name" value="Znf_CCHC"/>
</dbReference>
<feature type="domain" description="Reverse transcriptase" evidence="7">
    <location>
        <begin position="332"/>
        <end position="509"/>
    </location>
</feature>
<dbReference type="FunFam" id="3.30.420.10:FF:000063">
    <property type="entry name" value="Retrovirus-related Pol polyprotein from transposon 297-like Protein"/>
    <property type="match status" value="1"/>
</dbReference>
<feature type="region of interest" description="Disordered" evidence="5">
    <location>
        <begin position="1129"/>
        <end position="1187"/>
    </location>
</feature>
<dbReference type="CDD" id="cd09274">
    <property type="entry name" value="RNase_HI_RT_Ty3"/>
    <property type="match status" value="1"/>
</dbReference>
<dbReference type="SUPFAM" id="SSF56672">
    <property type="entry name" value="DNA/RNA polymerases"/>
    <property type="match status" value="1"/>
</dbReference>
<dbReference type="InterPro" id="IPR001584">
    <property type="entry name" value="Integrase_cat-core"/>
</dbReference>
<evidence type="ECO:0000256" key="5">
    <source>
        <dbReference type="SAM" id="MobiDB-lite"/>
    </source>
</evidence>
<dbReference type="InterPro" id="IPR012337">
    <property type="entry name" value="RNaseH-like_sf"/>
</dbReference>
<evidence type="ECO:0000259" key="7">
    <source>
        <dbReference type="PROSITE" id="PS50878"/>
    </source>
</evidence>
<dbReference type="EC" id="3.1.26.4" evidence="2"/>
<dbReference type="SUPFAM" id="SSF50630">
    <property type="entry name" value="Acid proteases"/>
    <property type="match status" value="1"/>
</dbReference>
<dbReference type="InterPro" id="IPR036397">
    <property type="entry name" value="RNaseH_sf"/>
</dbReference>
<feature type="compositionally biased region" description="Pro residues" evidence="5">
    <location>
        <begin position="1135"/>
        <end position="1148"/>
    </location>
</feature>
<dbReference type="Pfam" id="PF00665">
    <property type="entry name" value="rve"/>
    <property type="match status" value="1"/>
</dbReference>
<dbReference type="PANTHER" id="PTHR37984">
    <property type="entry name" value="PROTEIN CBG26694"/>
    <property type="match status" value="1"/>
</dbReference>
<dbReference type="SUPFAM" id="SSF53098">
    <property type="entry name" value="Ribonuclease H-like"/>
    <property type="match status" value="1"/>
</dbReference>
<dbReference type="InterPro" id="IPR043502">
    <property type="entry name" value="DNA/RNA_pol_sf"/>
</dbReference>
<dbReference type="Gene3D" id="3.10.10.10">
    <property type="entry name" value="HIV Type 1 Reverse Transcriptase, subunit A, domain 1"/>
    <property type="match status" value="1"/>
</dbReference>
<dbReference type="CDD" id="cd01647">
    <property type="entry name" value="RT_LTR"/>
    <property type="match status" value="1"/>
</dbReference>
<feature type="region of interest" description="Disordered" evidence="5">
    <location>
        <begin position="66"/>
        <end position="98"/>
    </location>
</feature>
<dbReference type="Gene3D" id="1.10.340.70">
    <property type="match status" value="1"/>
</dbReference>
<dbReference type="FunFam" id="1.10.340.70:FF:000003">
    <property type="entry name" value="Protein CBG25708"/>
    <property type="match status" value="1"/>
</dbReference>
<organism evidence="9">
    <name type="scientific">Nothobranchius furzeri</name>
    <name type="common">Turquoise killifish</name>
    <dbReference type="NCBI Taxonomy" id="105023"/>
    <lineage>
        <taxon>Eukaryota</taxon>
        <taxon>Metazoa</taxon>
        <taxon>Chordata</taxon>
        <taxon>Craniata</taxon>
        <taxon>Vertebrata</taxon>
        <taxon>Euteleostomi</taxon>
        <taxon>Actinopterygii</taxon>
        <taxon>Neopterygii</taxon>
        <taxon>Teleostei</taxon>
        <taxon>Neoteleostei</taxon>
        <taxon>Acanthomorphata</taxon>
        <taxon>Ovalentaria</taxon>
        <taxon>Atherinomorphae</taxon>
        <taxon>Cyprinodontiformes</taxon>
        <taxon>Nothobranchiidae</taxon>
        <taxon>Nothobranchius</taxon>
    </lineage>
</organism>
<dbReference type="PANTHER" id="PTHR37984:SF9">
    <property type="entry name" value="INTEGRASE CATALYTIC DOMAIN-CONTAINING PROTEIN"/>
    <property type="match status" value="1"/>
</dbReference>
<evidence type="ECO:0000256" key="3">
    <source>
        <dbReference type="ARBA" id="ARBA00022801"/>
    </source>
</evidence>
<dbReference type="FunFam" id="3.30.70.270:FF:000026">
    <property type="entry name" value="Transposon Ty3-G Gag-Pol polyprotein"/>
    <property type="match status" value="1"/>
</dbReference>
<evidence type="ECO:0000313" key="9">
    <source>
        <dbReference type="EMBL" id="SBP60609.1"/>
    </source>
</evidence>
<dbReference type="Gene3D" id="3.30.420.10">
    <property type="entry name" value="Ribonuclease H-like superfamily/Ribonuclease H"/>
    <property type="match status" value="1"/>
</dbReference>
<dbReference type="InterPro" id="IPR021109">
    <property type="entry name" value="Peptidase_aspartic_dom_sf"/>
</dbReference>
<dbReference type="FunFam" id="3.10.20.370:FF:000001">
    <property type="entry name" value="Retrovirus-related Pol polyprotein from transposon 17.6-like protein"/>
    <property type="match status" value="1"/>
</dbReference>
<dbReference type="AlphaFoldDB" id="A0A1A8B022"/>
<accession>A0A1A8B022</accession>
<evidence type="ECO:0000259" key="8">
    <source>
        <dbReference type="PROSITE" id="PS50994"/>
    </source>
</evidence>
<reference evidence="9" key="1">
    <citation type="submission" date="2016-05" db="EMBL/GenBank/DDBJ databases">
        <authorList>
            <person name="Lavstsen T."/>
            <person name="Jespersen J.S."/>
        </authorList>
    </citation>
    <scope>NUCLEOTIDE SEQUENCE</scope>
    <source>
        <tissue evidence="9">Brain</tissue>
    </source>
</reference>
<dbReference type="PROSITE" id="PS50175">
    <property type="entry name" value="ASP_PROT_RETROV"/>
    <property type="match status" value="1"/>
</dbReference>
<dbReference type="PROSITE" id="PS50878">
    <property type="entry name" value="RT_POL"/>
    <property type="match status" value="1"/>
</dbReference>
<proteinExistence type="inferred from homology"/>
<gene>
    <name evidence="9" type="primary">BX640584.1</name>
</gene>
<dbReference type="InterPro" id="IPR041588">
    <property type="entry name" value="Integrase_H2C2"/>
</dbReference>
<dbReference type="GO" id="GO:0008270">
    <property type="term" value="F:zinc ion binding"/>
    <property type="evidence" value="ECO:0007669"/>
    <property type="project" value="InterPro"/>
</dbReference>
<dbReference type="GO" id="GO:0003676">
    <property type="term" value="F:nucleic acid binding"/>
    <property type="evidence" value="ECO:0007669"/>
    <property type="project" value="InterPro"/>
</dbReference>
<feature type="domain" description="Integrase catalytic" evidence="8">
    <location>
        <begin position="885"/>
        <end position="1086"/>
    </location>
</feature>
<dbReference type="GO" id="GO:0006508">
    <property type="term" value="P:proteolysis"/>
    <property type="evidence" value="ECO:0007669"/>
    <property type="project" value="InterPro"/>
</dbReference>
<dbReference type="PROSITE" id="PS50994">
    <property type="entry name" value="INTEGRASE"/>
    <property type="match status" value="1"/>
</dbReference>
<evidence type="ECO:0000256" key="4">
    <source>
        <dbReference type="ARBA" id="ARBA00039658"/>
    </source>
</evidence>
<dbReference type="Pfam" id="PF17919">
    <property type="entry name" value="RT_RNaseH_2"/>
    <property type="match status" value="1"/>
</dbReference>
<dbReference type="Pfam" id="PF17921">
    <property type="entry name" value="Integrase_H2C2"/>
    <property type="match status" value="1"/>
</dbReference>
<dbReference type="InterPro" id="IPR050951">
    <property type="entry name" value="Retrovirus_Pol_polyprotein"/>
</dbReference>
<feature type="domain" description="Peptidase A2" evidence="6">
    <location>
        <begin position="188"/>
        <end position="266"/>
    </location>
</feature>
<reference evidence="9" key="2">
    <citation type="submission" date="2016-06" db="EMBL/GenBank/DDBJ databases">
        <title>The genome of a short-lived fish provides insights into sex chromosome evolution and the genetic control of aging.</title>
        <authorList>
            <person name="Reichwald K."/>
            <person name="Felder M."/>
            <person name="Petzold A."/>
            <person name="Koch P."/>
            <person name="Groth M."/>
            <person name="Platzer M."/>
        </authorList>
    </citation>
    <scope>NUCLEOTIDE SEQUENCE</scope>
    <source>
        <tissue evidence="9">Brain</tissue>
    </source>
</reference>
<name>A0A1A8B022_NOTFU</name>
<dbReference type="Gene3D" id="3.30.70.270">
    <property type="match status" value="2"/>
</dbReference>
<dbReference type="GO" id="GO:0004523">
    <property type="term" value="F:RNA-DNA hybrid ribonuclease activity"/>
    <property type="evidence" value="ECO:0007669"/>
    <property type="project" value="UniProtKB-EC"/>
</dbReference>
<evidence type="ECO:0000256" key="2">
    <source>
        <dbReference type="ARBA" id="ARBA00012180"/>
    </source>
</evidence>
<dbReference type="GO" id="GO:0015074">
    <property type="term" value="P:DNA integration"/>
    <property type="evidence" value="ECO:0007669"/>
    <property type="project" value="InterPro"/>
</dbReference>
<dbReference type="GO" id="GO:0004190">
    <property type="term" value="F:aspartic-type endopeptidase activity"/>
    <property type="evidence" value="ECO:0007669"/>
    <property type="project" value="InterPro"/>
</dbReference>
<dbReference type="EMBL" id="HADY01022124">
    <property type="protein sequence ID" value="SBP60609.1"/>
    <property type="molecule type" value="Transcribed_RNA"/>
</dbReference>
<evidence type="ECO:0000259" key="6">
    <source>
        <dbReference type="PROSITE" id="PS50175"/>
    </source>
</evidence>
<keyword evidence="3" id="KW-0378">Hydrolase</keyword>
<dbReference type="Pfam" id="PF00078">
    <property type="entry name" value="RVT_1"/>
    <property type="match status" value="1"/>
</dbReference>
<dbReference type="SMART" id="SM00343">
    <property type="entry name" value="ZnF_C2HC"/>
    <property type="match status" value="1"/>
</dbReference>
<dbReference type="InterPro" id="IPR001995">
    <property type="entry name" value="Peptidase_A2_cat"/>
</dbReference>
<dbReference type="InterPro" id="IPR043128">
    <property type="entry name" value="Rev_trsase/Diguanyl_cyclase"/>
</dbReference>
<evidence type="ECO:0000256" key="1">
    <source>
        <dbReference type="ARBA" id="ARBA00010879"/>
    </source>
</evidence>
<comment type="similarity">
    <text evidence="1">Belongs to the beta type-B retroviral polymerase family. HERV class-II K(HML-2) pol subfamily.</text>
</comment>